<accession>A0A6A6S7C3</accession>
<name>A0A6A6S7C3_9PLEO</name>
<protein>
    <submittedName>
        <fullName evidence="1">Uncharacterized protein</fullName>
    </submittedName>
</protein>
<dbReference type="AlphaFoldDB" id="A0A6A6S7C3"/>
<dbReference type="Proteomes" id="UP000799753">
    <property type="component" value="Unassembled WGS sequence"/>
</dbReference>
<keyword evidence="2" id="KW-1185">Reference proteome</keyword>
<sequence length="222" mass="23759">MIKPGRDDCLRGCSDNSAASLRSAGWSARAYVGTRAFLCQEANNFVGFVCCAAAVSASEATRHGQTKYRIASYQSLHVIHCSYSNSQQDSSVRMRVVVSGVQSGQGGSASGVDDQDFASEFQGAATFHWPGATGVGWTPELSLSFSASRDGSRRDTAMLPASNVRLDENRTSPWTPQLHRRLRASPVARKQVFSARPQFGGAGNEGRPSSTDACGQLLLFES</sequence>
<dbReference type="EMBL" id="MU006782">
    <property type="protein sequence ID" value="KAF2642074.1"/>
    <property type="molecule type" value="Genomic_DNA"/>
</dbReference>
<reference evidence="1" key="1">
    <citation type="journal article" date="2020" name="Stud. Mycol.">
        <title>101 Dothideomycetes genomes: a test case for predicting lifestyles and emergence of pathogens.</title>
        <authorList>
            <person name="Haridas S."/>
            <person name="Albert R."/>
            <person name="Binder M."/>
            <person name="Bloem J."/>
            <person name="Labutti K."/>
            <person name="Salamov A."/>
            <person name="Andreopoulos B."/>
            <person name="Baker S."/>
            <person name="Barry K."/>
            <person name="Bills G."/>
            <person name="Bluhm B."/>
            <person name="Cannon C."/>
            <person name="Castanera R."/>
            <person name="Culley D."/>
            <person name="Daum C."/>
            <person name="Ezra D."/>
            <person name="Gonzalez J."/>
            <person name="Henrissat B."/>
            <person name="Kuo A."/>
            <person name="Liang C."/>
            <person name="Lipzen A."/>
            <person name="Lutzoni F."/>
            <person name="Magnuson J."/>
            <person name="Mondo S."/>
            <person name="Nolan M."/>
            <person name="Ohm R."/>
            <person name="Pangilinan J."/>
            <person name="Park H.-J."/>
            <person name="Ramirez L."/>
            <person name="Alfaro M."/>
            <person name="Sun H."/>
            <person name="Tritt A."/>
            <person name="Yoshinaga Y."/>
            <person name="Zwiers L.-H."/>
            <person name="Turgeon B."/>
            <person name="Goodwin S."/>
            <person name="Spatafora J."/>
            <person name="Crous P."/>
            <person name="Grigoriev I."/>
        </authorList>
    </citation>
    <scope>NUCLEOTIDE SEQUENCE</scope>
    <source>
        <strain evidence="1">CBS 473.64</strain>
    </source>
</reference>
<proteinExistence type="predicted"/>
<evidence type="ECO:0000313" key="1">
    <source>
        <dbReference type="EMBL" id="KAF2642074.1"/>
    </source>
</evidence>
<organism evidence="1 2">
    <name type="scientific">Massarina eburnea CBS 473.64</name>
    <dbReference type="NCBI Taxonomy" id="1395130"/>
    <lineage>
        <taxon>Eukaryota</taxon>
        <taxon>Fungi</taxon>
        <taxon>Dikarya</taxon>
        <taxon>Ascomycota</taxon>
        <taxon>Pezizomycotina</taxon>
        <taxon>Dothideomycetes</taxon>
        <taxon>Pleosporomycetidae</taxon>
        <taxon>Pleosporales</taxon>
        <taxon>Massarineae</taxon>
        <taxon>Massarinaceae</taxon>
        <taxon>Massarina</taxon>
    </lineage>
</organism>
<gene>
    <name evidence="1" type="ORF">P280DRAFT_541632</name>
</gene>
<evidence type="ECO:0000313" key="2">
    <source>
        <dbReference type="Proteomes" id="UP000799753"/>
    </source>
</evidence>